<evidence type="ECO:0000256" key="4">
    <source>
        <dbReference type="ARBA" id="ARBA00022807"/>
    </source>
</evidence>
<reference evidence="9" key="3">
    <citation type="journal article" name="Syst. Appl. Microbiol.">
        <title>Streptomyces alkaliterrae sp. nov., isolated from an alkaline soil, and emended descriptions of Streptomyces alkaliphilus, Streptomyces calidiresistens and Streptomyces durbertensis.</title>
        <authorList>
            <person name="Swiecimska M."/>
            <person name="Golinska P."/>
            <person name="Nouioui I."/>
            <person name="Wypij M."/>
            <person name="Rai M."/>
            <person name="Sangal V."/>
            <person name="Goodfellow M."/>
        </authorList>
    </citation>
    <scope>NUCLEOTIDE SEQUENCE</scope>
    <source>
        <strain evidence="9">OF8</strain>
    </source>
</reference>
<dbReference type="Gene3D" id="3.90.1720.10">
    <property type="entry name" value="endopeptidase domain like (from Nostoc punctiforme)"/>
    <property type="match status" value="1"/>
</dbReference>
<dbReference type="GO" id="GO:0008234">
    <property type="term" value="F:cysteine-type peptidase activity"/>
    <property type="evidence" value="ECO:0007669"/>
    <property type="project" value="UniProtKB-KW"/>
</dbReference>
<keyword evidence="5" id="KW-0175">Coiled coil</keyword>
<keyword evidence="11" id="KW-1185">Reference proteome</keyword>
<dbReference type="GO" id="GO:0006508">
    <property type="term" value="P:proteolysis"/>
    <property type="evidence" value="ECO:0007669"/>
    <property type="project" value="UniProtKB-KW"/>
</dbReference>
<dbReference type="SUPFAM" id="SSF54001">
    <property type="entry name" value="Cysteine proteinases"/>
    <property type="match status" value="1"/>
</dbReference>
<feature type="signal peptide" evidence="7">
    <location>
        <begin position="1"/>
        <end position="25"/>
    </location>
</feature>
<evidence type="ECO:0000256" key="7">
    <source>
        <dbReference type="SAM" id="SignalP"/>
    </source>
</evidence>
<keyword evidence="4" id="KW-0788">Thiol protease</keyword>
<reference evidence="10 11" key="1">
    <citation type="submission" date="2019-10" db="EMBL/GenBank/DDBJ databases">
        <title>Streptomyces sp. nov., a novel actinobacterium isolated from alkaline environment.</title>
        <authorList>
            <person name="Golinska P."/>
        </authorList>
    </citation>
    <scope>NUCLEOTIDE SEQUENCE [LARGE SCALE GENOMIC DNA]</scope>
    <source>
        <strain evidence="10 11">OF1</strain>
    </source>
</reference>
<evidence type="ECO:0000313" key="9">
    <source>
        <dbReference type="EMBL" id="MBB1259822.1"/>
    </source>
</evidence>
<evidence type="ECO:0000256" key="6">
    <source>
        <dbReference type="SAM" id="MobiDB-lite"/>
    </source>
</evidence>
<evidence type="ECO:0000259" key="8">
    <source>
        <dbReference type="PROSITE" id="PS51935"/>
    </source>
</evidence>
<evidence type="ECO:0000256" key="2">
    <source>
        <dbReference type="ARBA" id="ARBA00022670"/>
    </source>
</evidence>
<dbReference type="EMBL" id="JABJXA010000068">
    <property type="protein sequence ID" value="MBB1259822.1"/>
    <property type="molecule type" value="Genomic_DNA"/>
</dbReference>
<accession>A0A5P0YYH6</accession>
<name>A0A5P0YYH6_9ACTN</name>
<evidence type="ECO:0000256" key="5">
    <source>
        <dbReference type="SAM" id="Coils"/>
    </source>
</evidence>
<feature type="coiled-coil region" evidence="5">
    <location>
        <begin position="85"/>
        <end position="119"/>
    </location>
</feature>
<keyword evidence="2" id="KW-0645">Protease</keyword>
<dbReference type="PROSITE" id="PS51935">
    <property type="entry name" value="NLPC_P60"/>
    <property type="match status" value="1"/>
</dbReference>
<dbReference type="InterPro" id="IPR051794">
    <property type="entry name" value="PG_Endopeptidase_C40"/>
</dbReference>
<dbReference type="Proteomes" id="UP000320857">
    <property type="component" value="Unassembled WGS sequence"/>
</dbReference>
<dbReference type="InterPro" id="IPR000064">
    <property type="entry name" value="NLP_P60_dom"/>
</dbReference>
<sequence>MIRKGAVLAGALAALLLPVGGQAWAAPEPPPATDQDDGRGAGRGDGRADGRGGADADDARTARLEKVRRRITELHDEAGSATDAYNAAQQKVRRQERRIADLARKIDNNRVRLGKLNDQAGAMARAQYRGLGLPVNQRLAMERDPERFLHSLGLLRQGQRATRGVINDLAETQSALRSYAKKAGRQWEQLEADRKARARAKKKIEEKLRAAEKLESELAAADRARLVELEDQASYRRQLDWLRSGVLEEINGTASAKGRAALAYALDQVGRDYEWGATGPRTFDCSGLTLRAWEAAGVRIPRTSQQQWQGLKRVAVKDMRPGDLIIYKTDASHVGMYVGDGTMVHSPRTGRQVRVEGVGALPIRGVVRPDA</sequence>
<feature type="chain" id="PRO_5033857773" evidence="7">
    <location>
        <begin position="26"/>
        <end position="371"/>
    </location>
</feature>
<dbReference type="PANTHER" id="PTHR47359:SF3">
    <property type="entry name" value="NLP_P60 DOMAIN-CONTAINING PROTEIN-RELATED"/>
    <property type="match status" value="1"/>
</dbReference>
<gene>
    <name evidence="10" type="ORF">FNX44_026565</name>
    <name evidence="9" type="ORF">H3147_13405</name>
</gene>
<evidence type="ECO:0000313" key="12">
    <source>
        <dbReference type="Proteomes" id="UP000517765"/>
    </source>
</evidence>
<dbReference type="Pfam" id="PF00877">
    <property type="entry name" value="NLPC_P60"/>
    <property type="match status" value="1"/>
</dbReference>
<feature type="region of interest" description="Disordered" evidence="6">
    <location>
        <begin position="25"/>
        <end position="61"/>
    </location>
</feature>
<evidence type="ECO:0000256" key="3">
    <source>
        <dbReference type="ARBA" id="ARBA00022801"/>
    </source>
</evidence>
<evidence type="ECO:0000313" key="11">
    <source>
        <dbReference type="Proteomes" id="UP000320857"/>
    </source>
</evidence>
<feature type="compositionally biased region" description="Basic and acidic residues" evidence="6">
    <location>
        <begin position="36"/>
        <end position="61"/>
    </location>
</feature>
<evidence type="ECO:0000256" key="1">
    <source>
        <dbReference type="ARBA" id="ARBA00007074"/>
    </source>
</evidence>
<dbReference type="Proteomes" id="UP000517765">
    <property type="component" value="Unassembled WGS sequence"/>
</dbReference>
<evidence type="ECO:0000313" key="10">
    <source>
        <dbReference type="EMBL" id="MQS05333.1"/>
    </source>
</evidence>
<dbReference type="InterPro" id="IPR038765">
    <property type="entry name" value="Papain-like_cys_pep_sf"/>
</dbReference>
<dbReference type="EMBL" id="VJYK02000526">
    <property type="protein sequence ID" value="MQS05333.1"/>
    <property type="molecule type" value="Genomic_DNA"/>
</dbReference>
<protein>
    <submittedName>
        <fullName evidence="9">C40 family peptidase</fullName>
    </submittedName>
    <submittedName>
        <fullName evidence="10">Glycoside hydrolase</fullName>
    </submittedName>
</protein>
<keyword evidence="7" id="KW-0732">Signal</keyword>
<feature type="domain" description="NlpC/P60" evidence="8">
    <location>
        <begin position="255"/>
        <end position="371"/>
    </location>
</feature>
<dbReference type="RefSeq" id="WP_143651494.1">
    <property type="nucleotide sequence ID" value="NZ_JABJXA010000068.1"/>
</dbReference>
<keyword evidence="3 10" id="KW-0378">Hydrolase</keyword>
<feature type="coiled-coil region" evidence="5">
    <location>
        <begin position="197"/>
        <end position="224"/>
    </location>
</feature>
<dbReference type="PANTHER" id="PTHR47359">
    <property type="entry name" value="PEPTIDOGLYCAN DL-ENDOPEPTIDASE CWLO"/>
    <property type="match status" value="1"/>
</dbReference>
<comment type="similarity">
    <text evidence="1">Belongs to the peptidase C40 family.</text>
</comment>
<dbReference type="AlphaFoldDB" id="A0A5P0YYH6"/>
<reference evidence="12" key="2">
    <citation type="submission" date="2020-05" db="EMBL/GenBank/DDBJ databases">
        <title>Classification of alakaliphilic streptomycetes isolated from an alkaline soil next to Lonar Crater, India and a proposal for the recognition of Streptomyces alkaliterrae sp. nov.</title>
        <authorList>
            <person name="Golinska P."/>
        </authorList>
    </citation>
    <scope>NUCLEOTIDE SEQUENCE [LARGE SCALE GENOMIC DNA]</scope>
    <source>
        <strain evidence="12">OF8</strain>
    </source>
</reference>
<proteinExistence type="inferred from homology"/>
<comment type="caution">
    <text evidence="10">The sequence shown here is derived from an EMBL/GenBank/DDBJ whole genome shotgun (WGS) entry which is preliminary data.</text>
</comment>
<organism evidence="10 11">
    <name type="scientific">Streptomyces alkaliterrae</name>
    <dbReference type="NCBI Taxonomy" id="2213162"/>
    <lineage>
        <taxon>Bacteria</taxon>
        <taxon>Bacillati</taxon>
        <taxon>Actinomycetota</taxon>
        <taxon>Actinomycetes</taxon>
        <taxon>Kitasatosporales</taxon>
        <taxon>Streptomycetaceae</taxon>
        <taxon>Streptomyces</taxon>
    </lineage>
</organism>